<feature type="domain" description="S-Me-THD-like C-terminal" evidence="2">
    <location>
        <begin position="168"/>
        <end position="355"/>
    </location>
</feature>
<evidence type="ECO:0000259" key="2">
    <source>
        <dbReference type="Pfam" id="PF20906"/>
    </source>
</evidence>
<feature type="domain" description="S-Me-THD N-terminal" evidence="1">
    <location>
        <begin position="9"/>
        <end position="165"/>
    </location>
</feature>
<dbReference type="AlphaFoldDB" id="A0A849ACE7"/>
<dbReference type="InterPro" id="IPR048350">
    <property type="entry name" value="S-Me-THD-like_C"/>
</dbReference>
<name>A0A849ACE7_9ACTN</name>
<dbReference type="InterPro" id="IPR010318">
    <property type="entry name" value="S-Me-THD_N"/>
</dbReference>
<dbReference type="SUPFAM" id="SSF160991">
    <property type="entry name" value="CV3147-like"/>
    <property type="match status" value="1"/>
</dbReference>
<evidence type="ECO:0000313" key="4">
    <source>
        <dbReference type="Proteomes" id="UP000562984"/>
    </source>
</evidence>
<gene>
    <name evidence="3" type="ORF">HKD39_18155</name>
</gene>
<sequence>MTEDEVTEDDVELIAKGAAVLGAGGGGDPYIGMLMAQQTLRARGPVPLVHPRDLSDDAVVFPVAMMGAPTVMVEKLPTTEQFAEAITALSRYVGKRVTHVACAEAGGINSTIPVIAAAELGLPLVDGDLMGRAFPELQMVLPTLAGIAGTPMSIADEKGNTGILSSVDNPWSERMARALTIEMGCSAIISNFVMDGATFRAASVPGTLGVCRQLGRAIVQARSAHRSAVDAVVDVLNGRLVYTGKVTDVARRTATGFARGTATVAPLTGQGDTLTLEFQNEHLLAARQHSGGQHIEVSTPDLIIVLDAETGDPITTEALRFGQRVSVLGAPCDERWHTEAGVALVGPRYFGYDSDPVRAVRQQQEMVG</sequence>
<evidence type="ECO:0000313" key="3">
    <source>
        <dbReference type="EMBL" id="NNG37587.1"/>
    </source>
</evidence>
<protein>
    <submittedName>
        <fullName evidence="3">DUF917 domain-containing protein</fullName>
    </submittedName>
</protein>
<dbReference type="Pfam" id="PF20906">
    <property type="entry name" value="S-Me-THD_C"/>
    <property type="match status" value="1"/>
</dbReference>
<evidence type="ECO:0000259" key="1">
    <source>
        <dbReference type="Pfam" id="PF06032"/>
    </source>
</evidence>
<dbReference type="Proteomes" id="UP000562984">
    <property type="component" value="Unassembled WGS sequence"/>
</dbReference>
<dbReference type="InterPro" id="IPR027479">
    <property type="entry name" value="S-Me-THD_N_sf"/>
</dbReference>
<dbReference type="InterPro" id="IPR024071">
    <property type="entry name" value="S-Me-THD_C_sf"/>
</dbReference>
<dbReference type="EMBL" id="JABEND010000016">
    <property type="protein sequence ID" value="NNG37587.1"/>
    <property type="molecule type" value="Genomic_DNA"/>
</dbReference>
<accession>A0A849ACE7</accession>
<dbReference type="Pfam" id="PF06032">
    <property type="entry name" value="S-Me-THD_N"/>
    <property type="match status" value="1"/>
</dbReference>
<keyword evidence="4" id="KW-1185">Reference proteome</keyword>
<dbReference type="Gene3D" id="2.40.390.10">
    <property type="entry name" value="CV3147-like"/>
    <property type="match status" value="1"/>
</dbReference>
<organism evidence="3 4">
    <name type="scientific">Nakamurella aerolata</name>
    <dbReference type="NCBI Taxonomy" id="1656892"/>
    <lineage>
        <taxon>Bacteria</taxon>
        <taxon>Bacillati</taxon>
        <taxon>Actinomycetota</taxon>
        <taxon>Actinomycetes</taxon>
        <taxon>Nakamurellales</taxon>
        <taxon>Nakamurellaceae</taxon>
        <taxon>Nakamurella</taxon>
    </lineage>
</organism>
<comment type="caution">
    <text evidence="3">The sequence shown here is derived from an EMBL/GenBank/DDBJ whole genome shotgun (WGS) entry which is preliminary data.</text>
</comment>
<reference evidence="3 4" key="1">
    <citation type="submission" date="2020-05" db="EMBL/GenBank/DDBJ databases">
        <title>Nakamurella sp. DB0629 isolated from air conditioner.</title>
        <authorList>
            <person name="Kim D.H."/>
            <person name="Kim D.-U."/>
        </authorList>
    </citation>
    <scope>NUCLEOTIDE SEQUENCE [LARGE SCALE GENOMIC DNA]</scope>
    <source>
        <strain evidence="3 4">DB0629</strain>
    </source>
</reference>
<dbReference type="Gene3D" id="3.40.1610.10">
    <property type="entry name" value="CV3147-like domain"/>
    <property type="match status" value="1"/>
</dbReference>
<proteinExistence type="predicted"/>